<keyword evidence="4" id="KW-1185">Reference proteome</keyword>
<proteinExistence type="predicted"/>
<dbReference type="InterPro" id="IPR029052">
    <property type="entry name" value="Metallo-depent_PP-like"/>
</dbReference>
<evidence type="ECO:0000313" key="4">
    <source>
        <dbReference type="Proteomes" id="UP001194468"/>
    </source>
</evidence>
<keyword evidence="1" id="KW-0472">Membrane</keyword>
<dbReference type="Gene3D" id="3.60.21.10">
    <property type="match status" value="1"/>
</dbReference>
<evidence type="ECO:0000259" key="2">
    <source>
        <dbReference type="Pfam" id="PF00149"/>
    </source>
</evidence>
<reference evidence="3" key="2">
    <citation type="journal article" date="2020" name="Nat. Commun.">
        <title>Large-scale genome sequencing of mycorrhizal fungi provides insights into the early evolution of symbiotic traits.</title>
        <authorList>
            <person name="Miyauchi S."/>
            <person name="Kiss E."/>
            <person name="Kuo A."/>
            <person name="Drula E."/>
            <person name="Kohler A."/>
            <person name="Sanchez-Garcia M."/>
            <person name="Morin E."/>
            <person name="Andreopoulos B."/>
            <person name="Barry K.W."/>
            <person name="Bonito G."/>
            <person name="Buee M."/>
            <person name="Carver A."/>
            <person name="Chen C."/>
            <person name="Cichocki N."/>
            <person name="Clum A."/>
            <person name="Culley D."/>
            <person name="Crous P.W."/>
            <person name="Fauchery L."/>
            <person name="Girlanda M."/>
            <person name="Hayes R.D."/>
            <person name="Keri Z."/>
            <person name="LaButti K."/>
            <person name="Lipzen A."/>
            <person name="Lombard V."/>
            <person name="Magnuson J."/>
            <person name="Maillard F."/>
            <person name="Murat C."/>
            <person name="Nolan M."/>
            <person name="Ohm R.A."/>
            <person name="Pangilinan J."/>
            <person name="Pereira M.F."/>
            <person name="Perotto S."/>
            <person name="Peter M."/>
            <person name="Pfister S."/>
            <person name="Riley R."/>
            <person name="Sitrit Y."/>
            <person name="Stielow J.B."/>
            <person name="Szollosi G."/>
            <person name="Zifcakova L."/>
            <person name="Stursova M."/>
            <person name="Spatafora J.W."/>
            <person name="Tedersoo L."/>
            <person name="Vaario L.M."/>
            <person name="Yamada A."/>
            <person name="Yan M."/>
            <person name="Wang P."/>
            <person name="Xu J."/>
            <person name="Bruns T."/>
            <person name="Baldrian P."/>
            <person name="Vilgalys R."/>
            <person name="Dunand C."/>
            <person name="Henrissat B."/>
            <person name="Grigoriev I.V."/>
            <person name="Hibbett D."/>
            <person name="Nagy L.G."/>
            <person name="Martin F.M."/>
        </authorList>
    </citation>
    <scope>NUCLEOTIDE SEQUENCE</scope>
    <source>
        <strain evidence="3">BED1</strain>
    </source>
</reference>
<dbReference type="GO" id="GO:0016791">
    <property type="term" value="F:phosphatase activity"/>
    <property type="evidence" value="ECO:0007669"/>
    <property type="project" value="TreeGrafter"/>
</dbReference>
<dbReference type="PANTHER" id="PTHR42850">
    <property type="entry name" value="METALLOPHOSPHOESTERASE"/>
    <property type="match status" value="1"/>
</dbReference>
<dbReference type="GO" id="GO:0005737">
    <property type="term" value="C:cytoplasm"/>
    <property type="evidence" value="ECO:0007669"/>
    <property type="project" value="TreeGrafter"/>
</dbReference>
<keyword evidence="1" id="KW-1133">Transmembrane helix</keyword>
<dbReference type="EMBL" id="WHUW01000009">
    <property type="protein sequence ID" value="KAF8442488.1"/>
    <property type="molecule type" value="Genomic_DNA"/>
</dbReference>
<sequence>MSAETPLLLPTPNSVPRVRQRRRGHLDCQDVFRLVLSASVVAAFLLFVLTISIINETTHRLPWNKQPDVVFPNFSHYKYIHTLPHSLFPTHSDDDRRIIAIGDIHSMNQSLSALLAEISYDAHSDTLIHLGDVVSKNTKLSTDPLLTFLSTNQILGVRGNNDQKVIEWRAWMDWIISLPGGKEWLQDMDSLWSHIDGDEPSTAFNTWLKKSHKAWQAYVPDGWKLQGNHYKVARDMSLKHYDYLRSLPLVLYAPTAHTFFVHAGLLAADPTLEASDPRQPLSHLPTTANPNDDDLILRGLQELALLNEIIQNQDPWVLMNMRSLSKKGKVKDGKNGIPWSDLWNDMMDSCSDSPATELSMNPSSSTTRTSLKCFPSMVMYGHAAARGLDVKRWSIGLDTGCAYGRRLTAVVLDAKSLLPQTHSEALGTSFQDSLVPYGDGGTAQLVNVKCHS</sequence>
<protein>
    <submittedName>
        <fullName evidence="3">Metallo-dependent phosphatase-like protein</fullName>
    </submittedName>
</protein>
<dbReference type="SUPFAM" id="SSF56300">
    <property type="entry name" value="Metallo-dependent phosphatases"/>
    <property type="match status" value="1"/>
</dbReference>
<gene>
    <name evidence="3" type="ORF">L210DRAFT_909456</name>
</gene>
<dbReference type="InterPro" id="IPR004843">
    <property type="entry name" value="Calcineurin-like_PHP"/>
</dbReference>
<feature type="transmembrane region" description="Helical" evidence="1">
    <location>
        <begin position="31"/>
        <end position="54"/>
    </location>
</feature>
<dbReference type="Proteomes" id="UP001194468">
    <property type="component" value="Unassembled WGS sequence"/>
</dbReference>
<name>A0AAD4BXV0_BOLED</name>
<dbReference type="GO" id="GO:0006798">
    <property type="term" value="P:polyphosphate catabolic process"/>
    <property type="evidence" value="ECO:0007669"/>
    <property type="project" value="TreeGrafter"/>
</dbReference>
<dbReference type="GO" id="GO:0000298">
    <property type="term" value="F:endopolyphosphatase activity"/>
    <property type="evidence" value="ECO:0007669"/>
    <property type="project" value="TreeGrafter"/>
</dbReference>
<dbReference type="InterPro" id="IPR050126">
    <property type="entry name" value="Ap4A_hydrolase"/>
</dbReference>
<organism evidence="3 4">
    <name type="scientific">Boletus edulis BED1</name>
    <dbReference type="NCBI Taxonomy" id="1328754"/>
    <lineage>
        <taxon>Eukaryota</taxon>
        <taxon>Fungi</taxon>
        <taxon>Dikarya</taxon>
        <taxon>Basidiomycota</taxon>
        <taxon>Agaricomycotina</taxon>
        <taxon>Agaricomycetes</taxon>
        <taxon>Agaricomycetidae</taxon>
        <taxon>Boletales</taxon>
        <taxon>Boletineae</taxon>
        <taxon>Boletaceae</taxon>
        <taxon>Boletoideae</taxon>
        <taxon>Boletus</taxon>
    </lineage>
</organism>
<dbReference type="AlphaFoldDB" id="A0AAD4BXV0"/>
<comment type="caution">
    <text evidence="3">The sequence shown here is derived from an EMBL/GenBank/DDBJ whole genome shotgun (WGS) entry which is preliminary data.</text>
</comment>
<dbReference type="Pfam" id="PF00149">
    <property type="entry name" value="Metallophos"/>
    <property type="match status" value="1"/>
</dbReference>
<accession>A0AAD4BXV0</accession>
<keyword evidence="1" id="KW-0812">Transmembrane</keyword>
<evidence type="ECO:0000313" key="3">
    <source>
        <dbReference type="EMBL" id="KAF8442488.1"/>
    </source>
</evidence>
<dbReference type="PANTHER" id="PTHR42850:SF4">
    <property type="entry name" value="ZINC-DEPENDENT ENDOPOLYPHOSPHATASE"/>
    <property type="match status" value="1"/>
</dbReference>
<evidence type="ECO:0000256" key="1">
    <source>
        <dbReference type="SAM" id="Phobius"/>
    </source>
</evidence>
<reference evidence="3" key="1">
    <citation type="submission" date="2019-10" db="EMBL/GenBank/DDBJ databases">
        <authorList>
            <consortium name="DOE Joint Genome Institute"/>
            <person name="Kuo A."/>
            <person name="Miyauchi S."/>
            <person name="Kiss E."/>
            <person name="Drula E."/>
            <person name="Kohler A."/>
            <person name="Sanchez-Garcia M."/>
            <person name="Andreopoulos B."/>
            <person name="Barry K.W."/>
            <person name="Bonito G."/>
            <person name="Buee M."/>
            <person name="Carver A."/>
            <person name="Chen C."/>
            <person name="Cichocki N."/>
            <person name="Clum A."/>
            <person name="Culley D."/>
            <person name="Crous P.W."/>
            <person name="Fauchery L."/>
            <person name="Girlanda M."/>
            <person name="Hayes R."/>
            <person name="Keri Z."/>
            <person name="LaButti K."/>
            <person name="Lipzen A."/>
            <person name="Lombard V."/>
            <person name="Magnuson J."/>
            <person name="Maillard F."/>
            <person name="Morin E."/>
            <person name="Murat C."/>
            <person name="Nolan M."/>
            <person name="Ohm R."/>
            <person name="Pangilinan J."/>
            <person name="Pereira M."/>
            <person name="Perotto S."/>
            <person name="Peter M."/>
            <person name="Riley R."/>
            <person name="Sitrit Y."/>
            <person name="Stielow B."/>
            <person name="Szollosi G."/>
            <person name="Zifcakova L."/>
            <person name="Stursova M."/>
            <person name="Spatafora J.W."/>
            <person name="Tedersoo L."/>
            <person name="Vaario L.-M."/>
            <person name="Yamada A."/>
            <person name="Yan M."/>
            <person name="Wang P."/>
            <person name="Xu J."/>
            <person name="Bruns T."/>
            <person name="Baldrian P."/>
            <person name="Vilgalys R."/>
            <person name="Henrissat B."/>
            <person name="Grigoriev I.V."/>
            <person name="Hibbett D."/>
            <person name="Nagy L.G."/>
            <person name="Martin F.M."/>
        </authorList>
    </citation>
    <scope>NUCLEOTIDE SEQUENCE</scope>
    <source>
        <strain evidence="3">BED1</strain>
    </source>
</reference>
<feature type="domain" description="Calcineurin-like phosphoesterase" evidence="2">
    <location>
        <begin position="97"/>
        <end position="192"/>
    </location>
</feature>